<protein>
    <submittedName>
        <fullName evidence="1">Uncharacterized protein</fullName>
    </submittedName>
</protein>
<sequence>MEGRGSRRGRYLDILRERWRPSLHSLSGMAPALPDHATHGDVAERPMTRARPHCAAGC</sequence>
<dbReference type="AlphaFoldDB" id="A0A6J4UFG6"/>
<dbReference type="EMBL" id="CADCWH010000123">
    <property type="protein sequence ID" value="CAA9549346.1"/>
    <property type="molecule type" value="Genomic_DNA"/>
</dbReference>
<name>A0A6J4UFG6_9BACT</name>
<reference evidence="1" key="1">
    <citation type="submission" date="2020-02" db="EMBL/GenBank/DDBJ databases">
        <authorList>
            <person name="Meier V. D."/>
        </authorList>
    </citation>
    <scope>NUCLEOTIDE SEQUENCE</scope>
    <source>
        <strain evidence="1">AVDCRST_MAG70</strain>
    </source>
</reference>
<proteinExistence type="predicted"/>
<organism evidence="1">
    <name type="scientific">uncultured Thermomicrobiales bacterium</name>
    <dbReference type="NCBI Taxonomy" id="1645740"/>
    <lineage>
        <taxon>Bacteria</taxon>
        <taxon>Pseudomonadati</taxon>
        <taxon>Thermomicrobiota</taxon>
        <taxon>Thermomicrobia</taxon>
        <taxon>Thermomicrobiales</taxon>
        <taxon>environmental samples</taxon>
    </lineage>
</organism>
<accession>A0A6J4UFG6</accession>
<evidence type="ECO:0000313" key="1">
    <source>
        <dbReference type="EMBL" id="CAA9549346.1"/>
    </source>
</evidence>
<gene>
    <name evidence="1" type="ORF">AVDCRST_MAG70-790</name>
</gene>